<dbReference type="RefSeq" id="WP_189649262.1">
    <property type="nucleotide sequence ID" value="NZ_BMRC01000009.1"/>
</dbReference>
<evidence type="ECO:0000256" key="4">
    <source>
        <dbReference type="ARBA" id="ARBA00022989"/>
    </source>
</evidence>
<feature type="transmembrane region" description="Helical" evidence="6">
    <location>
        <begin position="360"/>
        <end position="387"/>
    </location>
</feature>
<keyword evidence="9" id="KW-1185">Reference proteome</keyword>
<gene>
    <name evidence="8" type="ORF">ACFFV7_20940</name>
</gene>
<evidence type="ECO:0000259" key="7">
    <source>
        <dbReference type="Pfam" id="PF02687"/>
    </source>
</evidence>
<name>A0ABV5IIW5_9ACTN</name>
<dbReference type="InterPro" id="IPR038766">
    <property type="entry name" value="Membrane_comp_ABC_pdt"/>
</dbReference>
<protein>
    <submittedName>
        <fullName evidence="8">FtsX-like permease family protein</fullName>
    </submittedName>
</protein>
<proteinExistence type="predicted"/>
<dbReference type="PANTHER" id="PTHR30287:SF2">
    <property type="entry name" value="BLL1001 PROTEIN"/>
    <property type="match status" value="1"/>
</dbReference>
<feature type="transmembrane region" description="Helical" evidence="6">
    <location>
        <begin position="704"/>
        <end position="727"/>
    </location>
</feature>
<keyword evidence="3 6" id="KW-0812">Transmembrane</keyword>
<reference evidence="8 9" key="1">
    <citation type="submission" date="2024-09" db="EMBL/GenBank/DDBJ databases">
        <authorList>
            <person name="Sun Q."/>
            <person name="Mori K."/>
        </authorList>
    </citation>
    <scope>NUCLEOTIDE SEQUENCE [LARGE SCALE GENOMIC DNA]</scope>
    <source>
        <strain evidence="8 9">CCM 3426</strain>
    </source>
</reference>
<dbReference type="PANTHER" id="PTHR30287">
    <property type="entry name" value="MEMBRANE COMPONENT OF PREDICTED ABC SUPERFAMILY METABOLITE UPTAKE TRANSPORTER"/>
    <property type="match status" value="1"/>
</dbReference>
<evidence type="ECO:0000256" key="3">
    <source>
        <dbReference type="ARBA" id="ARBA00022692"/>
    </source>
</evidence>
<sequence length="739" mass="75846">MIALGLRLSLAGGREATARLALIVAGVAVGVAVLLTTLSLFNAFQAANERTCWECTRGTAPSGWVLDPTATGALWNYREDYYAGRAIKRLDAAALGARAPVIPGLSRMPAPGQYYVSPALARLLDSVPREQLADRFPGSRAGTIGRAALSGPDALTIVLGRTPEQVAALLGTRQVDTTAAEPAVDDNADIYQFGFAIAAVGLLVPLVVLVNSATRLAAARREARFAAIRLVGGTSRQVNLFAAVDSALGALTGTAAGIGLFLLVRPAVTGIPITGSRFFPDTVAPAGWQYAAVLAGVPLLAGASALWSLRRVRISPLGALRKGAPRPPRAWRVIPLLAGLALFAGPVFRTEDRKPDTVSATAALALIMIGLILAGPWLTMLAARLAARLTRGAAMLLAARRLAADPKAAFRSVSGLVLAVFIGTAIAGIVPAVLDGQRAVAGGTLSGVLRAPLGPLGGNGLSPQAGADLLARLRAYPGVGVLPVYAAKEEENRVIRPDRPPPPRAVVECANLARFPALGQCPQGAQAVAGQFDRVVWADNPLTIDKLIPLAGPGSQAVSATGLNLSAVLVTMADPAALERIRTLLATQSAGPPMTFDEVAQVRATLYTQAENVALAMVALTLLAGGCSLVVAVGGGLMERRQPFTLLRLSGTPGRTLGAVVLLESALPLVLAAVVAAGAGFGVAAPFIDAMGMKGASLAMPGPVYFASVGGGLAASLLVILTALPLLRHMTAPDNARFE</sequence>
<feature type="transmembrane region" description="Helical" evidence="6">
    <location>
        <begin position="20"/>
        <end position="41"/>
    </location>
</feature>
<keyword evidence="5 6" id="KW-0472">Membrane</keyword>
<dbReference type="Proteomes" id="UP001589647">
    <property type="component" value="Unassembled WGS sequence"/>
</dbReference>
<evidence type="ECO:0000256" key="2">
    <source>
        <dbReference type="ARBA" id="ARBA00022475"/>
    </source>
</evidence>
<feature type="transmembrane region" description="Helical" evidence="6">
    <location>
        <begin position="613"/>
        <end position="638"/>
    </location>
</feature>
<dbReference type="EMBL" id="JBHMEI010000015">
    <property type="protein sequence ID" value="MFB9203669.1"/>
    <property type="molecule type" value="Genomic_DNA"/>
</dbReference>
<keyword evidence="2" id="KW-1003">Cell membrane</keyword>
<feature type="transmembrane region" description="Helical" evidence="6">
    <location>
        <begin position="330"/>
        <end position="348"/>
    </location>
</feature>
<feature type="transmembrane region" description="Helical" evidence="6">
    <location>
        <begin position="659"/>
        <end position="684"/>
    </location>
</feature>
<evidence type="ECO:0000256" key="6">
    <source>
        <dbReference type="SAM" id="Phobius"/>
    </source>
</evidence>
<feature type="transmembrane region" description="Helical" evidence="6">
    <location>
        <begin position="238"/>
        <end position="268"/>
    </location>
</feature>
<dbReference type="Pfam" id="PF02687">
    <property type="entry name" value="FtsX"/>
    <property type="match status" value="1"/>
</dbReference>
<comment type="subcellular location">
    <subcellularLocation>
        <location evidence="1">Cell membrane</location>
        <topology evidence="1">Multi-pass membrane protein</topology>
    </subcellularLocation>
</comment>
<feature type="transmembrane region" description="Helical" evidence="6">
    <location>
        <begin position="193"/>
        <end position="217"/>
    </location>
</feature>
<feature type="transmembrane region" description="Helical" evidence="6">
    <location>
        <begin position="288"/>
        <end position="309"/>
    </location>
</feature>
<comment type="caution">
    <text evidence="8">The sequence shown here is derived from an EMBL/GenBank/DDBJ whole genome shotgun (WGS) entry which is preliminary data.</text>
</comment>
<dbReference type="InterPro" id="IPR003838">
    <property type="entry name" value="ABC3_permease_C"/>
</dbReference>
<evidence type="ECO:0000256" key="1">
    <source>
        <dbReference type="ARBA" id="ARBA00004651"/>
    </source>
</evidence>
<evidence type="ECO:0000256" key="5">
    <source>
        <dbReference type="ARBA" id="ARBA00023136"/>
    </source>
</evidence>
<evidence type="ECO:0000313" key="8">
    <source>
        <dbReference type="EMBL" id="MFB9203669.1"/>
    </source>
</evidence>
<evidence type="ECO:0000313" key="9">
    <source>
        <dbReference type="Proteomes" id="UP001589647"/>
    </source>
</evidence>
<feature type="transmembrane region" description="Helical" evidence="6">
    <location>
        <begin position="408"/>
        <end position="434"/>
    </location>
</feature>
<accession>A0ABV5IIW5</accession>
<feature type="domain" description="ABC3 transporter permease C-terminal" evidence="7">
    <location>
        <begin position="616"/>
        <end position="730"/>
    </location>
</feature>
<keyword evidence="4 6" id="KW-1133">Transmembrane helix</keyword>
<organism evidence="8 9">
    <name type="scientific">Nonomuraea spiralis</name>
    <dbReference type="NCBI Taxonomy" id="46182"/>
    <lineage>
        <taxon>Bacteria</taxon>
        <taxon>Bacillati</taxon>
        <taxon>Actinomycetota</taxon>
        <taxon>Actinomycetes</taxon>
        <taxon>Streptosporangiales</taxon>
        <taxon>Streptosporangiaceae</taxon>
        <taxon>Nonomuraea</taxon>
    </lineage>
</organism>